<comment type="caution">
    <text evidence="1">The sequence shown here is derived from an EMBL/GenBank/DDBJ whole genome shotgun (WGS) entry which is preliminary data.</text>
</comment>
<organism evidence="1 2">
    <name type="scientific">Tahibacter harae</name>
    <dbReference type="NCBI Taxonomy" id="2963937"/>
    <lineage>
        <taxon>Bacteria</taxon>
        <taxon>Pseudomonadati</taxon>
        <taxon>Pseudomonadota</taxon>
        <taxon>Gammaproteobacteria</taxon>
        <taxon>Lysobacterales</taxon>
        <taxon>Rhodanobacteraceae</taxon>
        <taxon>Tahibacter</taxon>
    </lineage>
</organism>
<gene>
    <name evidence="1" type="ORF">NM961_03435</name>
</gene>
<dbReference type="EMBL" id="JANFQO010000002">
    <property type="protein sequence ID" value="MCQ4163759.1"/>
    <property type="molecule type" value="Genomic_DNA"/>
</dbReference>
<sequence length="123" mass="12446">MLVCVMADGASMQIISKAILSLFALTAVPAQAGEFRVVAISADPDAVVLADAAGRLQRHAAGEALAAPDWRVVGVSGGKVVFEQALAVLRVQAGVGDRLDFDALAARARAPSSAAPGKPANGR</sequence>
<protein>
    <submittedName>
        <fullName evidence="1">Uncharacterized protein</fullName>
    </submittedName>
</protein>
<dbReference type="RefSeq" id="WP_255911296.1">
    <property type="nucleotide sequence ID" value="NZ_JANFQO010000002.1"/>
</dbReference>
<accession>A0ABT1QML1</accession>
<evidence type="ECO:0000313" key="1">
    <source>
        <dbReference type="EMBL" id="MCQ4163759.1"/>
    </source>
</evidence>
<name>A0ABT1QML1_9GAMM</name>
<reference evidence="1" key="1">
    <citation type="submission" date="2022-07" db="EMBL/GenBank/DDBJ databases">
        <title>Tahibacter sp., a new gammaproteobacterium isolated from the silt sample collected at pig farm.</title>
        <authorList>
            <person name="Chen H."/>
        </authorList>
    </citation>
    <scope>NUCLEOTIDE SEQUENCE</scope>
    <source>
        <strain evidence="1">P2K</strain>
    </source>
</reference>
<dbReference type="Proteomes" id="UP001165498">
    <property type="component" value="Unassembled WGS sequence"/>
</dbReference>
<proteinExistence type="predicted"/>
<evidence type="ECO:0000313" key="2">
    <source>
        <dbReference type="Proteomes" id="UP001165498"/>
    </source>
</evidence>
<keyword evidence="2" id="KW-1185">Reference proteome</keyword>